<organism evidence="1 3">
    <name type="scientific">Rotaria magnacalcarata</name>
    <dbReference type="NCBI Taxonomy" id="392030"/>
    <lineage>
        <taxon>Eukaryota</taxon>
        <taxon>Metazoa</taxon>
        <taxon>Spiralia</taxon>
        <taxon>Gnathifera</taxon>
        <taxon>Rotifera</taxon>
        <taxon>Eurotatoria</taxon>
        <taxon>Bdelloidea</taxon>
        <taxon>Philodinida</taxon>
        <taxon>Philodinidae</taxon>
        <taxon>Rotaria</taxon>
    </lineage>
</organism>
<accession>A0A816VTC3</accession>
<sequence>NTWKIDDQSFSNKVPFYTYPHRLDIIPQERIFTNTLNLVSISLSITNEICSISDSIRDRLCIDMLPRIHNNIKSPILESISMKHILLTANYPNLTEFQIFYFPSKKFACELHLFKELT</sequence>
<protein>
    <submittedName>
        <fullName evidence="1">Uncharacterized protein</fullName>
    </submittedName>
</protein>
<dbReference type="Proteomes" id="UP000663824">
    <property type="component" value="Unassembled WGS sequence"/>
</dbReference>
<proteinExistence type="predicted"/>
<dbReference type="Proteomes" id="UP000676336">
    <property type="component" value="Unassembled WGS sequence"/>
</dbReference>
<dbReference type="AlphaFoldDB" id="A0A816VTC3"/>
<dbReference type="EMBL" id="CAJOBI010108912">
    <property type="protein sequence ID" value="CAF4623699.1"/>
    <property type="molecule type" value="Genomic_DNA"/>
</dbReference>
<evidence type="ECO:0000313" key="1">
    <source>
        <dbReference type="EMBL" id="CAF2131673.1"/>
    </source>
</evidence>
<gene>
    <name evidence="1" type="ORF">MBJ925_LOCUS27721</name>
    <name evidence="2" type="ORF">SMN809_LOCUS40001</name>
</gene>
<evidence type="ECO:0000313" key="2">
    <source>
        <dbReference type="EMBL" id="CAF4623699.1"/>
    </source>
</evidence>
<evidence type="ECO:0000313" key="3">
    <source>
        <dbReference type="Proteomes" id="UP000663824"/>
    </source>
</evidence>
<comment type="caution">
    <text evidence="1">The sequence shown here is derived from an EMBL/GenBank/DDBJ whole genome shotgun (WGS) entry which is preliminary data.</text>
</comment>
<name>A0A816VTC3_9BILA</name>
<reference evidence="1" key="1">
    <citation type="submission" date="2021-02" db="EMBL/GenBank/DDBJ databases">
        <authorList>
            <person name="Nowell W R."/>
        </authorList>
    </citation>
    <scope>NUCLEOTIDE SEQUENCE</scope>
</reference>
<feature type="non-terminal residue" evidence="1">
    <location>
        <position position="1"/>
    </location>
</feature>
<dbReference type="EMBL" id="CAJNRE010014846">
    <property type="protein sequence ID" value="CAF2131673.1"/>
    <property type="molecule type" value="Genomic_DNA"/>
</dbReference>